<organism evidence="3 4">
    <name type="scientific">Rugamonas aquatica</name>
    <dbReference type="NCBI Taxonomy" id="2743357"/>
    <lineage>
        <taxon>Bacteria</taxon>
        <taxon>Pseudomonadati</taxon>
        <taxon>Pseudomonadota</taxon>
        <taxon>Betaproteobacteria</taxon>
        <taxon>Burkholderiales</taxon>
        <taxon>Oxalobacteraceae</taxon>
        <taxon>Telluria group</taxon>
        <taxon>Rugamonas</taxon>
    </lineage>
</organism>
<keyword evidence="4" id="KW-1185">Reference proteome</keyword>
<evidence type="ECO:0000256" key="2">
    <source>
        <dbReference type="SAM" id="Phobius"/>
    </source>
</evidence>
<evidence type="ECO:0000256" key="1">
    <source>
        <dbReference type="SAM" id="MobiDB-lite"/>
    </source>
</evidence>
<keyword evidence="2" id="KW-0812">Transmembrane</keyword>
<evidence type="ECO:0000313" key="3">
    <source>
        <dbReference type="EMBL" id="MQA40358.1"/>
    </source>
</evidence>
<feature type="region of interest" description="Disordered" evidence="1">
    <location>
        <begin position="62"/>
        <end position="161"/>
    </location>
</feature>
<feature type="transmembrane region" description="Helical" evidence="2">
    <location>
        <begin position="37"/>
        <end position="57"/>
    </location>
</feature>
<accession>A0A6A7N631</accession>
<dbReference type="RefSeq" id="WP_152839563.1">
    <property type="nucleotide sequence ID" value="NZ_WHUG01000008.1"/>
</dbReference>
<keyword evidence="2" id="KW-1133">Transmembrane helix</keyword>
<reference evidence="3 4" key="1">
    <citation type="submission" date="2019-10" db="EMBL/GenBank/DDBJ databases">
        <title>Two novel species isolated from a subtropical stream in China.</title>
        <authorList>
            <person name="Lu H."/>
        </authorList>
    </citation>
    <scope>NUCLEOTIDE SEQUENCE [LARGE SCALE GENOMIC DNA]</scope>
    <source>
        <strain evidence="3 4">FT29W</strain>
    </source>
</reference>
<name>A0A6A7N631_9BURK</name>
<dbReference type="Proteomes" id="UP000440498">
    <property type="component" value="Unassembled WGS sequence"/>
</dbReference>
<dbReference type="AlphaFoldDB" id="A0A6A7N631"/>
<comment type="caution">
    <text evidence="3">The sequence shown here is derived from an EMBL/GenBank/DDBJ whole genome shotgun (WGS) entry which is preliminary data.</text>
</comment>
<gene>
    <name evidence="3" type="ORF">GEV02_19585</name>
</gene>
<protein>
    <submittedName>
        <fullName evidence="3">Uncharacterized protein</fullName>
    </submittedName>
</protein>
<dbReference type="EMBL" id="WHUG01000008">
    <property type="protein sequence ID" value="MQA40358.1"/>
    <property type="molecule type" value="Genomic_DNA"/>
</dbReference>
<sequence length="161" mass="16919">MAATKRLQNKCKKCGYTWYPRGKHISLKCPSCGSSEVGFAGPSIGIVALIVIAILVFGGSKKETPVEAPPAPSVNAEDQTVADHQALRPHLAPEQKDAPIDSGNAPPDAEKVDTRMEATAPSECAAGNEGKPADCSTSDCPSSMSAPQNCQLKRAPQNELY</sequence>
<feature type="compositionally biased region" description="Polar residues" evidence="1">
    <location>
        <begin position="135"/>
        <end position="151"/>
    </location>
</feature>
<keyword evidence="2" id="KW-0472">Membrane</keyword>
<proteinExistence type="predicted"/>
<evidence type="ECO:0000313" key="4">
    <source>
        <dbReference type="Proteomes" id="UP000440498"/>
    </source>
</evidence>